<protein>
    <recommendedName>
        <fullName evidence="2">DUF1206 domain-containing protein</fullName>
    </recommendedName>
</protein>
<feature type="domain" description="DUF1206" evidence="2">
    <location>
        <begin position="95"/>
        <end position="163"/>
    </location>
</feature>
<dbReference type="Proteomes" id="UP000535501">
    <property type="component" value="Unassembled WGS sequence"/>
</dbReference>
<feature type="transmembrane region" description="Helical" evidence="1">
    <location>
        <begin position="53"/>
        <end position="73"/>
    </location>
</feature>
<keyword evidence="1" id="KW-0472">Membrane</keyword>
<organism evidence="3 4">
    <name type="scientific">Pseudorhizobium flavum</name>
    <dbReference type="NCBI Taxonomy" id="1335061"/>
    <lineage>
        <taxon>Bacteria</taxon>
        <taxon>Pseudomonadati</taxon>
        <taxon>Pseudomonadota</taxon>
        <taxon>Alphaproteobacteria</taxon>
        <taxon>Hyphomicrobiales</taxon>
        <taxon>Rhizobiaceae</taxon>
        <taxon>Rhizobium/Agrobacterium group</taxon>
        <taxon>Pseudorhizobium</taxon>
    </lineage>
</organism>
<keyword evidence="4" id="KW-1185">Reference proteome</keyword>
<feature type="transmembrane region" description="Helical" evidence="1">
    <location>
        <begin position="94"/>
        <end position="118"/>
    </location>
</feature>
<feature type="transmembrane region" description="Helical" evidence="1">
    <location>
        <begin position="227"/>
        <end position="250"/>
    </location>
</feature>
<keyword evidence="1" id="KW-1133">Transmembrane helix</keyword>
<accession>A0A7X0DBH0</accession>
<dbReference type="InterPro" id="IPR009597">
    <property type="entry name" value="DUF1206"/>
</dbReference>
<evidence type="ECO:0000259" key="2">
    <source>
        <dbReference type="Pfam" id="PF06724"/>
    </source>
</evidence>
<reference evidence="3 4" key="1">
    <citation type="submission" date="2020-08" db="EMBL/GenBank/DDBJ databases">
        <title>Genomic Encyclopedia of Type Strains, Phase IV (KMG-IV): sequencing the most valuable type-strain genomes for metagenomic binning, comparative biology and taxonomic classification.</title>
        <authorList>
            <person name="Goeker M."/>
        </authorList>
    </citation>
    <scope>NUCLEOTIDE SEQUENCE [LARGE SCALE GENOMIC DNA]</scope>
    <source>
        <strain evidence="3 4">DSM 102134</strain>
    </source>
</reference>
<comment type="caution">
    <text evidence="3">The sequence shown here is derived from an EMBL/GenBank/DDBJ whole genome shotgun (WGS) entry which is preliminary data.</text>
</comment>
<evidence type="ECO:0000313" key="4">
    <source>
        <dbReference type="Proteomes" id="UP000535501"/>
    </source>
</evidence>
<feature type="transmembrane region" description="Helical" evidence="1">
    <location>
        <begin position="179"/>
        <end position="207"/>
    </location>
</feature>
<feature type="transmembrane region" description="Helical" evidence="1">
    <location>
        <begin position="138"/>
        <end position="158"/>
    </location>
</feature>
<dbReference type="EMBL" id="JACHEJ010000001">
    <property type="protein sequence ID" value="MBB6178565.1"/>
    <property type="molecule type" value="Genomic_DNA"/>
</dbReference>
<name>A0A7X0DBH0_9HYPH</name>
<dbReference type="Pfam" id="PF06724">
    <property type="entry name" value="DUF1206"/>
    <property type="match status" value="3"/>
</dbReference>
<feature type="domain" description="DUF1206" evidence="2">
    <location>
        <begin position="13"/>
        <end position="76"/>
    </location>
</feature>
<feature type="domain" description="DUF1206" evidence="2">
    <location>
        <begin position="187"/>
        <end position="255"/>
    </location>
</feature>
<proteinExistence type="predicted"/>
<dbReference type="RefSeq" id="WP_077546673.1">
    <property type="nucleotide sequence ID" value="NZ_JACHEJ010000001.1"/>
</dbReference>
<evidence type="ECO:0000313" key="3">
    <source>
        <dbReference type="EMBL" id="MBB6178565.1"/>
    </source>
</evidence>
<evidence type="ECO:0000256" key="1">
    <source>
        <dbReference type="SAM" id="Phobius"/>
    </source>
</evidence>
<feature type="transmembrane region" description="Helical" evidence="1">
    <location>
        <begin position="12"/>
        <end position="33"/>
    </location>
</feature>
<sequence>MDRLSSEWLARSGYAARGIVYILVGGMALLSTVGGGEAGSKSAMQMLLEQPLGAVWLGLIGIGLVGFIVWRLAQAVLNADQHDNNMKGYIIRAAMFVSAATYTGLASYAIGHALKISFGSGSGNSRESWTAWLMQQPFGPYLVAALGLVVIGAGAVQVHKGVTQRYEKFVRISGGHKRLLDLLCIYGLAARGAIFVIIGVFFLYAAWAVDPQQGGSTADALAWVRSLPFGGVLYGLAALGLFAFGAYGVIEARYRIIREPSLSEARHALRT</sequence>
<keyword evidence="1" id="KW-0812">Transmembrane</keyword>
<gene>
    <name evidence="3" type="ORF">HNQ75_000508</name>
</gene>
<dbReference type="AlphaFoldDB" id="A0A7X0DBH0"/>